<protein>
    <recommendedName>
        <fullName evidence="3">DUF4371 domain-containing protein</fullName>
    </recommendedName>
</protein>
<comment type="caution">
    <text evidence="1">The sequence shown here is derived from an EMBL/GenBank/DDBJ whole genome shotgun (WGS) entry which is preliminary data.</text>
</comment>
<dbReference type="AlphaFoldDB" id="A0A6G0Y704"/>
<sequence length="355" mass="41033">MPAMGKTEELRKYRKCWETEKWAKGWLKVADPDANQIGEAFCKICRSFHRAYLTDLQRHANTKIHREKMKNLNPQQFNLDVLSNSIIITNEQKELDLKLSLYVATHTSIKLHRIKCSKLNKNVISLSLFEELILDIGTTPYSLIIDESTDISVIKIEVDKCTAEALNNHVCNYLKYVGLDVTNLVGIGTDGANNLCGKHNSLFTLLKQKSPNLQIVRCICHSLKIYNWFHISPLKQFEYKTTFDLLNSSNKKLHQFKQLSGTRWLARAHVVNSILDNWLELKTHFSTPTKFELLSIKWDKLVTANWTSYLTKDKIVDSYHFWAEVYTYQDAGALLFSGNCLNLYSKLLFYLPVMS</sequence>
<keyword evidence="2" id="KW-1185">Reference proteome</keyword>
<reference evidence="1 2" key="1">
    <citation type="submission" date="2019-08" db="EMBL/GenBank/DDBJ databases">
        <title>Whole genome of Aphis craccivora.</title>
        <authorList>
            <person name="Voronova N.V."/>
            <person name="Shulinski R.S."/>
            <person name="Bandarenka Y.V."/>
            <person name="Zhorov D.G."/>
            <person name="Warner D."/>
        </authorList>
    </citation>
    <scope>NUCLEOTIDE SEQUENCE [LARGE SCALE GENOMIC DNA]</scope>
    <source>
        <strain evidence="1">180601</strain>
        <tissue evidence="1">Whole Body</tissue>
    </source>
</reference>
<evidence type="ECO:0008006" key="3">
    <source>
        <dbReference type="Google" id="ProtNLM"/>
    </source>
</evidence>
<dbReference type="EMBL" id="VUJU01005817">
    <property type="protein sequence ID" value="KAF0750182.1"/>
    <property type="molecule type" value="Genomic_DNA"/>
</dbReference>
<evidence type="ECO:0000313" key="1">
    <source>
        <dbReference type="EMBL" id="KAF0750182.1"/>
    </source>
</evidence>
<gene>
    <name evidence="1" type="ORF">FWK35_00017914</name>
</gene>
<evidence type="ECO:0000313" key="2">
    <source>
        <dbReference type="Proteomes" id="UP000478052"/>
    </source>
</evidence>
<dbReference type="Proteomes" id="UP000478052">
    <property type="component" value="Unassembled WGS sequence"/>
</dbReference>
<dbReference type="PANTHER" id="PTHR45749">
    <property type="match status" value="1"/>
</dbReference>
<dbReference type="PANTHER" id="PTHR45749:SF21">
    <property type="entry name" value="DUF4371 DOMAIN-CONTAINING PROTEIN"/>
    <property type="match status" value="1"/>
</dbReference>
<dbReference type="OrthoDB" id="10023262at2759"/>
<name>A0A6G0Y704_APHCR</name>
<organism evidence="1 2">
    <name type="scientific">Aphis craccivora</name>
    <name type="common">Cowpea aphid</name>
    <dbReference type="NCBI Taxonomy" id="307492"/>
    <lineage>
        <taxon>Eukaryota</taxon>
        <taxon>Metazoa</taxon>
        <taxon>Ecdysozoa</taxon>
        <taxon>Arthropoda</taxon>
        <taxon>Hexapoda</taxon>
        <taxon>Insecta</taxon>
        <taxon>Pterygota</taxon>
        <taxon>Neoptera</taxon>
        <taxon>Paraneoptera</taxon>
        <taxon>Hemiptera</taxon>
        <taxon>Sternorrhyncha</taxon>
        <taxon>Aphidomorpha</taxon>
        <taxon>Aphidoidea</taxon>
        <taxon>Aphididae</taxon>
        <taxon>Aphidini</taxon>
        <taxon>Aphis</taxon>
        <taxon>Aphis</taxon>
    </lineage>
</organism>
<accession>A0A6G0Y704</accession>
<proteinExistence type="predicted"/>